<dbReference type="EMBL" id="JARKIE010000066">
    <property type="protein sequence ID" value="KAJ7690219.1"/>
    <property type="molecule type" value="Genomic_DNA"/>
</dbReference>
<proteinExistence type="predicted"/>
<sequence>MPTWTFSVPKGHGKVRCWETLLGMRENMKLQVFFSGIYLMIDDDNILAWWCEHCCRAPLFKQQAHNVHTRSSMATSTASSTVVMKELLNTGFGDGLDYLEDVTIH</sequence>
<evidence type="ECO:0000313" key="1">
    <source>
        <dbReference type="EMBL" id="KAJ7690219.1"/>
    </source>
</evidence>
<organism evidence="1 2">
    <name type="scientific">Mycena rosella</name>
    <name type="common">Pink bonnet</name>
    <name type="synonym">Agaricus rosellus</name>
    <dbReference type="NCBI Taxonomy" id="1033263"/>
    <lineage>
        <taxon>Eukaryota</taxon>
        <taxon>Fungi</taxon>
        <taxon>Dikarya</taxon>
        <taxon>Basidiomycota</taxon>
        <taxon>Agaricomycotina</taxon>
        <taxon>Agaricomycetes</taxon>
        <taxon>Agaricomycetidae</taxon>
        <taxon>Agaricales</taxon>
        <taxon>Marasmiineae</taxon>
        <taxon>Mycenaceae</taxon>
        <taxon>Mycena</taxon>
    </lineage>
</organism>
<reference evidence="1" key="1">
    <citation type="submission" date="2023-03" db="EMBL/GenBank/DDBJ databases">
        <title>Massive genome expansion in bonnet fungi (Mycena s.s.) driven by repeated elements and novel gene families across ecological guilds.</title>
        <authorList>
            <consortium name="Lawrence Berkeley National Laboratory"/>
            <person name="Harder C.B."/>
            <person name="Miyauchi S."/>
            <person name="Viragh M."/>
            <person name="Kuo A."/>
            <person name="Thoen E."/>
            <person name="Andreopoulos B."/>
            <person name="Lu D."/>
            <person name="Skrede I."/>
            <person name="Drula E."/>
            <person name="Henrissat B."/>
            <person name="Morin E."/>
            <person name="Kohler A."/>
            <person name="Barry K."/>
            <person name="LaButti K."/>
            <person name="Morin E."/>
            <person name="Salamov A."/>
            <person name="Lipzen A."/>
            <person name="Mereny Z."/>
            <person name="Hegedus B."/>
            <person name="Baldrian P."/>
            <person name="Stursova M."/>
            <person name="Weitz H."/>
            <person name="Taylor A."/>
            <person name="Grigoriev I.V."/>
            <person name="Nagy L.G."/>
            <person name="Martin F."/>
            <person name="Kauserud H."/>
        </authorList>
    </citation>
    <scope>NUCLEOTIDE SEQUENCE</scope>
    <source>
        <strain evidence="1">CBHHK067</strain>
    </source>
</reference>
<name>A0AAD7DF47_MYCRO</name>
<keyword evidence="2" id="KW-1185">Reference proteome</keyword>
<comment type="caution">
    <text evidence="1">The sequence shown here is derived from an EMBL/GenBank/DDBJ whole genome shotgun (WGS) entry which is preliminary data.</text>
</comment>
<accession>A0AAD7DF47</accession>
<dbReference type="Proteomes" id="UP001221757">
    <property type="component" value="Unassembled WGS sequence"/>
</dbReference>
<dbReference type="AlphaFoldDB" id="A0AAD7DF47"/>
<protein>
    <submittedName>
        <fullName evidence="1">Uncharacterized protein</fullName>
    </submittedName>
</protein>
<gene>
    <name evidence="1" type="ORF">B0H17DRAFT_1134483</name>
</gene>
<evidence type="ECO:0000313" key="2">
    <source>
        <dbReference type="Proteomes" id="UP001221757"/>
    </source>
</evidence>